<dbReference type="EMBL" id="JACATH010000006">
    <property type="protein sequence ID" value="NWJ57449.1"/>
    <property type="molecule type" value="Genomic_DNA"/>
</dbReference>
<accession>A0A7K4MVA2</accession>
<evidence type="ECO:0000313" key="1">
    <source>
        <dbReference type="EMBL" id="NWJ57449.1"/>
    </source>
</evidence>
<gene>
    <name evidence="1" type="ORF">HX858_06835</name>
</gene>
<sequence length="100" mass="11857">MFGYGHNKDNQRAIEGHTEDNDEVIESKIMACQRENGHCMVTTSRRLRQKYSDEEVSRVLNRLKKRRQRGNKYQEKGIDQIMNILENFTTKKVNQEQLSL</sequence>
<reference evidence="1 2" key="1">
    <citation type="journal article" date="2019" name="Environ. Microbiol.">
        <title>Genomics insights into ecotype formation of ammonia-oxidizing archaea in the deep ocean.</title>
        <authorList>
            <person name="Wang Y."/>
            <person name="Huang J.M."/>
            <person name="Cui G.J."/>
            <person name="Nunoura T."/>
            <person name="Takaki Y."/>
            <person name="Li W.L."/>
            <person name="Li J."/>
            <person name="Gao Z.M."/>
            <person name="Takai K."/>
            <person name="Zhang A.Q."/>
            <person name="Stepanauskas R."/>
        </authorList>
    </citation>
    <scope>NUCLEOTIDE SEQUENCE [LARGE SCALE GENOMIC DNA]</scope>
    <source>
        <strain evidence="1 2">L15a</strain>
    </source>
</reference>
<proteinExistence type="predicted"/>
<protein>
    <submittedName>
        <fullName evidence="1">Uncharacterized protein</fullName>
    </submittedName>
</protein>
<organism evidence="1 2">
    <name type="scientific">Marine Group I thaumarchaeote</name>
    <dbReference type="NCBI Taxonomy" id="2511932"/>
    <lineage>
        <taxon>Archaea</taxon>
        <taxon>Nitrososphaerota</taxon>
        <taxon>Marine Group I</taxon>
    </lineage>
</organism>
<dbReference type="AlphaFoldDB" id="A0A7K4MVA2"/>
<evidence type="ECO:0000313" key="2">
    <source>
        <dbReference type="Proteomes" id="UP000575480"/>
    </source>
</evidence>
<dbReference type="Proteomes" id="UP000575480">
    <property type="component" value="Unassembled WGS sequence"/>
</dbReference>
<name>A0A7K4MVA2_9ARCH</name>
<comment type="caution">
    <text evidence="1">The sequence shown here is derived from an EMBL/GenBank/DDBJ whole genome shotgun (WGS) entry which is preliminary data.</text>
</comment>